<dbReference type="InterPro" id="IPR004839">
    <property type="entry name" value="Aminotransferase_I/II_large"/>
</dbReference>
<protein>
    <submittedName>
        <fullName evidence="7">Pyridoxal phosphate-dependent aminotransferase</fullName>
        <ecNumber evidence="7">2.6.1.-</ecNumber>
    </submittedName>
</protein>
<reference evidence="7" key="1">
    <citation type="submission" date="2022-09" db="EMBL/GenBank/DDBJ databases">
        <authorList>
            <person name="Zoaiter M."/>
        </authorList>
    </citation>
    <scope>NUCLEOTIDE SEQUENCE</scope>
    <source>
        <strain evidence="7">DSM 19848</strain>
    </source>
</reference>
<dbReference type="SUPFAM" id="SSF53383">
    <property type="entry name" value="PLP-dependent transferases"/>
    <property type="match status" value="1"/>
</dbReference>
<dbReference type="EMBL" id="JAOXXL010000013">
    <property type="protein sequence ID" value="MCY7008169.1"/>
    <property type="molecule type" value="Genomic_DNA"/>
</dbReference>
<proteinExistence type="inferred from homology"/>
<evidence type="ECO:0000256" key="3">
    <source>
        <dbReference type="ARBA" id="ARBA00022576"/>
    </source>
</evidence>
<evidence type="ECO:0000313" key="7">
    <source>
        <dbReference type="EMBL" id="MCY7008169.1"/>
    </source>
</evidence>
<evidence type="ECO:0000259" key="6">
    <source>
        <dbReference type="Pfam" id="PF00155"/>
    </source>
</evidence>
<dbReference type="InterPro" id="IPR015422">
    <property type="entry name" value="PyrdxlP-dep_Trfase_small"/>
</dbReference>
<gene>
    <name evidence="7" type="ORF">OCK72_05785</name>
</gene>
<keyword evidence="8" id="KW-1185">Reference proteome</keyword>
<sequence>MKTIEEKFLKLGVENAPGQEGTQKEVKLNLKGEKLEGKLVDFSHGDVDAHKPIPNSLNTFIEGYNKGGVQAYTEYKGANFIREDLAKKLKNFTGIEIDPNKNLIITPGTQGALFLAMGSLVNSGDKVCIVEPDYFANRKLVEFFDGELVPVRLDYLNTKENFAGLDLKKLENAFKQGVKLFLFSNPNNPTGVIYSDEEISKIAELAKKYDVTLLVDELYSRQIFDNRSYRHMINENVDREKIITIIGPSKTESLSGFRLGVAFGSEKIITRMEKLQAIVSLRASGYNQAVIKDWFNEPDGWMQERILNHQEIRDELVKKFRAVKGVEIRVTEGGSYIFPKLPKLEVSLNEFVKILRVHANVIVTPGTEFGPEFIDSIRLNFSQDKNLAMEAVDRIIEMIERYRV</sequence>
<dbReference type="NCBIfam" id="NF004854">
    <property type="entry name" value="PRK06207.1"/>
    <property type="match status" value="1"/>
</dbReference>
<dbReference type="Proteomes" id="UP001062738">
    <property type="component" value="Unassembled WGS sequence"/>
</dbReference>
<dbReference type="PANTHER" id="PTHR46383:SF1">
    <property type="entry name" value="ASPARTATE AMINOTRANSFERASE"/>
    <property type="match status" value="1"/>
</dbReference>
<evidence type="ECO:0000313" key="8">
    <source>
        <dbReference type="Proteomes" id="UP001062738"/>
    </source>
</evidence>
<dbReference type="Gene3D" id="3.40.640.10">
    <property type="entry name" value="Type I PLP-dependent aspartate aminotransferase-like (Major domain)"/>
    <property type="match status" value="1"/>
</dbReference>
<dbReference type="EC" id="2.6.1.-" evidence="7"/>
<name>A0ABT4DHU5_FUSSI</name>
<evidence type="ECO:0000256" key="2">
    <source>
        <dbReference type="ARBA" id="ARBA00007441"/>
    </source>
</evidence>
<dbReference type="InterPro" id="IPR015421">
    <property type="entry name" value="PyrdxlP-dep_Trfase_major"/>
</dbReference>
<keyword evidence="3 7" id="KW-0032">Aminotransferase</keyword>
<dbReference type="GO" id="GO:0008483">
    <property type="term" value="F:transaminase activity"/>
    <property type="evidence" value="ECO:0007669"/>
    <property type="project" value="UniProtKB-KW"/>
</dbReference>
<evidence type="ECO:0000256" key="1">
    <source>
        <dbReference type="ARBA" id="ARBA00001933"/>
    </source>
</evidence>
<dbReference type="Pfam" id="PF00155">
    <property type="entry name" value="Aminotran_1_2"/>
    <property type="match status" value="1"/>
</dbReference>
<organism evidence="7 8">
    <name type="scientific">Fusobacterium simiae</name>
    <dbReference type="NCBI Taxonomy" id="855"/>
    <lineage>
        <taxon>Bacteria</taxon>
        <taxon>Fusobacteriati</taxon>
        <taxon>Fusobacteriota</taxon>
        <taxon>Fusobacteriia</taxon>
        <taxon>Fusobacteriales</taxon>
        <taxon>Fusobacteriaceae</taxon>
        <taxon>Fusobacterium</taxon>
    </lineage>
</organism>
<evidence type="ECO:0000256" key="5">
    <source>
        <dbReference type="ARBA" id="ARBA00022898"/>
    </source>
</evidence>
<dbReference type="InterPro" id="IPR015424">
    <property type="entry name" value="PyrdxlP-dep_Trfase"/>
</dbReference>
<comment type="caution">
    <text evidence="7">The sequence shown here is derived from an EMBL/GenBank/DDBJ whole genome shotgun (WGS) entry which is preliminary data.</text>
</comment>
<evidence type="ECO:0000256" key="4">
    <source>
        <dbReference type="ARBA" id="ARBA00022679"/>
    </source>
</evidence>
<dbReference type="Gene3D" id="3.90.1150.10">
    <property type="entry name" value="Aspartate Aminotransferase, domain 1"/>
    <property type="match status" value="1"/>
</dbReference>
<comment type="similarity">
    <text evidence="2">Belongs to the class-I pyridoxal-phosphate-dependent aminotransferase family.</text>
</comment>
<keyword evidence="4 7" id="KW-0808">Transferase</keyword>
<dbReference type="RefSeq" id="WP_265152146.1">
    <property type="nucleotide sequence ID" value="NZ_JAOXXL010000013.1"/>
</dbReference>
<feature type="domain" description="Aminotransferase class I/classII large" evidence="6">
    <location>
        <begin position="39"/>
        <end position="395"/>
    </location>
</feature>
<dbReference type="CDD" id="cd00609">
    <property type="entry name" value="AAT_like"/>
    <property type="match status" value="1"/>
</dbReference>
<accession>A0ABT4DHU5</accession>
<keyword evidence="5" id="KW-0663">Pyridoxal phosphate</keyword>
<dbReference type="PANTHER" id="PTHR46383">
    <property type="entry name" value="ASPARTATE AMINOTRANSFERASE"/>
    <property type="match status" value="1"/>
</dbReference>
<comment type="cofactor">
    <cofactor evidence="1">
        <name>pyridoxal 5'-phosphate</name>
        <dbReference type="ChEBI" id="CHEBI:597326"/>
    </cofactor>
</comment>
<dbReference type="InterPro" id="IPR050596">
    <property type="entry name" value="AspAT/PAT-like"/>
</dbReference>